<protein>
    <recommendedName>
        <fullName evidence="7">3-phosphoshikimate 1-carboxyvinyltransferase</fullName>
        <ecNumber evidence="7">2.5.1.19</ecNumber>
    </recommendedName>
    <alternativeName>
        <fullName evidence="7">5-enolpyruvylshikimate-3-phosphate synthase</fullName>
        <shortName evidence="7">EPSP synthase</shortName>
        <shortName evidence="7">EPSPS</shortName>
    </alternativeName>
</protein>
<evidence type="ECO:0000256" key="6">
    <source>
        <dbReference type="ARBA" id="ARBA00044633"/>
    </source>
</evidence>
<name>A0AAX3BEK5_9SPIR</name>
<dbReference type="GO" id="GO:0008652">
    <property type="term" value="P:amino acid biosynthetic process"/>
    <property type="evidence" value="ECO:0007669"/>
    <property type="project" value="UniProtKB-KW"/>
</dbReference>
<organism evidence="9 10">
    <name type="scientific">Thermospira aquatica</name>
    <dbReference type="NCBI Taxonomy" id="2828656"/>
    <lineage>
        <taxon>Bacteria</taxon>
        <taxon>Pseudomonadati</taxon>
        <taxon>Spirochaetota</taxon>
        <taxon>Spirochaetia</taxon>
        <taxon>Brevinematales</taxon>
        <taxon>Thermospiraceae</taxon>
        <taxon>Thermospira</taxon>
    </lineage>
</organism>
<feature type="domain" description="Enolpyruvate transferase" evidence="8">
    <location>
        <begin position="11"/>
        <end position="417"/>
    </location>
</feature>
<dbReference type="HAMAP" id="MF_00210">
    <property type="entry name" value="EPSP_synth"/>
    <property type="match status" value="1"/>
</dbReference>
<dbReference type="PROSITE" id="PS00885">
    <property type="entry name" value="EPSP_SYNTHASE_2"/>
    <property type="match status" value="1"/>
</dbReference>
<evidence type="ECO:0000259" key="8">
    <source>
        <dbReference type="Pfam" id="PF00275"/>
    </source>
</evidence>
<feature type="active site" description="Proton acceptor" evidence="7">
    <location>
        <position position="312"/>
    </location>
</feature>
<dbReference type="GO" id="GO:0009073">
    <property type="term" value="P:aromatic amino acid family biosynthetic process"/>
    <property type="evidence" value="ECO:0007669"/>
    <property type="project" value="UniProtKB-KW"/>
</dbReference>
<feature type="binding site" evidence="7">
    <location>
        <position position="312"/>
    </location>
    <ligand>
        <name>3-phosphoshikimate</name>
        <dbReference type="ChEBI" id="CHEBI:145989"/>
    </ligand>
</feature>
<dbReference type="CDD" id="cd01556">
    <property type="entry name" value="EPSP_synthase"/>
    <property type="match status" value="1"/>
</dbReference>
<evidence type="ECO:0000256" key="2">
    <source>
        <dbReference type="ARBA" id="ARBA00009948"/>
    </source>
</evidence>
<dbReference type="PANTHER" id="PTHR21090:SF5">
    <property type="entry name" value="PENTAFUNCTIONAL AROM POLYPEPTIDE"/>
    <property type="match status" value="1"/>
</dbReference>
<dbReference type="AlphaFoldDB" id="A0AAX3BEK5"/>
<feature type="binding site" evidence="7">
    <location>
        <position position="196"/>
    </location>
    <ligand>
        <name>3-phosphoshikimate</name>
        <dbReference type="ChEBI" id="CHEBI:145989"/>
    </ligand>
</feature>
<keyword evidence="7" id="KW-0963">Cytoplasm</keyword>
<feature type="binding site" evidence="7">
    <location>
        <position position="410"/>
    </location>
    <ligand>
        <name>phosphoenolpyruvate</name>
        <dbReference type="ChEBI" id="CHEBI:58702"/>
    </ligand>
</feature>
<comment type="subunit">
    <text evidence="7">Monomer.</text>
</comment>
<feature type="binding site" evidence="7">
    <location>
        <position position="339"/>
    </location>
    <ligand>
        <name>3-phosphoshikimate</name>
        <dbReference type="ChEBI" id="CHEBI:145989"/>
    </ligand>
</feature>
<dbReference type="Pfam" id="PF00275">
    <property type="entry name" value="EPSP_synthase"/>
    <property type="match status" value="1"/>
</dbReference>
<feature type="binding site" evidence="7">
    <location>
        <position position="122"/>
    </location>
    <ligand>
        <name>phosphoenolpyruvate</name>
        <dbReference type="ChEBI" id="CHEBI:58702"/>
    </ligand>
</feature>
<dbReference type="Proteomes" id="UP001056539">
    <property type="component" value="Chromosome"/>
</dbReference>
<feature type="binding site" evidence="7">
    <location>
        <position position="23"/>
    </location>
    <ligand>
        <name>phosphoenolpyruvate</name>
        <dbReference type="ChEBI" id="CHEBI:58702"/>
    </ligand>
</feature>
<dbReference type="KEGG" id="taqu:KDW03_01770"/>
<dbReference type="EC" id="2.5.1.19" evidence="7"/>
<dbReference type="GO" id="GO:0009423">
    <property type="term" value="P:chorismate biosynthetic process"/>
    <property type="evidence" value="ECO:0007669"/>
    <property type="project" value="UniProtKB-UniRule"/>
</dbReference>
<feature type="binding site" evidence="7">
    <location>
        <position position="94"/>
    </location>
    <ligand>
        <name>phosphoenolpyruvate</name>
        <dbReference type="ChEBI" id="CHEBI:58702"/>
    </ligand>
</feature>
<feature type="binding site" evidence="7">
    <location>
        <position position="170"/>
    </location>
    <ligand>
        <name>3-phosphoshikimate</name>
        <dbReference type="ChEBI" id="CHEBI:145989"/>
    </ligand>
</feature>
<feature type="binding site" evidence="7">
    <location>
        <position position="335"/>
    </location>
    <ligand>
        <name>3-phosphoshikimate</name>
        <dbReference type="ChEBI" id="CHEBI:145989"/>
    </ligand>
</feature>
<dbReference type="PROSITE" id="PS00104">
    <property type="entry name" value="EPSP_SYNTHASE_1"/>
    <property type="match status" value="1"/>
</dbReference>
<feature type="binding site" evidence="7">
    <location>
        <position position="385"/>
    </location>
    <ligand>
        <name>phosphoenolpyruvate</name>
        <dbReference type="ChEBI" id="CHEBI:58702"/>
    </ligand>
</feature>
<evidence type="ECO:0000313" key="10">
    <source>
        <dbReference type="Proteomes" id="UP001056539"/>
    </source>
</evidence>
<feature type="binding site" evidence="7">
    <location>
        <position position="169"/>
    </location>
    <ligand>
        <name>3-phosphoshikimate</name>
        <dbReference type="ChEBI" id="CHEBI:145989"/>
    </ligand>
</feature>
<dbReference type="RefSeq" id="WP_271435680.1">
    <property type="nucleotide sequence ID" value="NZ_CP073355.1"/>
</dbReference>
<reference evidence="9" key="1">
    <citation type="submission" date="2021-04" db="EMBL/GenBank/DDBJ databases">
        <authorList>
            <person name="Postec A."/>
        </authorList>
    </citation>
    <scope>NUCLEOTIDE SEQUENCE</scope>
    <source>
        <strain evidence="9">F1F22</strain>
    </source>
</reference>
<keyword evidence="4 7" id="KW-0808">Transferase</keyword>
<keyword evidence="5 7" id="KW-0057">Aromatic amino acid biosynthesis</keyword>
<accession>A0AAX3BEK5</accession>
<evidence type="ECO:0000256" key="4">
    <source>
        <dbReference type="ARBA" id="ARBA00022679"/>
    </source>
</evidence>
<feature type="binding site" evidence="7">
    <location>
        <position position="23"/>
    </location>
    <ligand>
        <name>3-phosphoshikimate</name>
        <dbReference type="ChEBI" id="CHEBI:145989"/>
    </ligand>
</feature>
<proteinExistence type="inferred from homology"/>
<dbReference type="GO" id="GO:0003866">
    <property type="term" value="F:3-phosphoshikimate 1-carboxyvinyltransferase activity"/>
    <property type="evidence" value="ECO:0007669"/>
    <property type="project" value="UniProtKB-UniRule"/>
</dbReference>
<reference evidence="9" key="2">
    <citation type="submission" date="2022-06" db="EMBL/GenBank/DDBJ databases">
        <title>Thermospira aquatica gen. nov., sp. nov.</title>
        <authorList>
            <person name="Ben Ali Gam Z."/>
            <person name="Labat M."/>
        </authorList>
    </citation>
    <scope>NUCLEOTIDE SEQUENCE</scope>
    <source>
        <strain evidence="9">F1F22</strain>
    </source>
</reference>
<dbReference type="NCBIfam" id="TIGR01356">
    <property type="entry name" value="aroA"/>
    <property type="match status" value="1"/>
</dbReference>
<dbReference type="InterPro" id="IPR001986">
    <property type="entry name" value="Enolpyruvate_Tfrase_dom"/>
</dbReference>
<feature type="binding site" evidence="7">
    <location>
        <position position="24"/>
    </location>
    <ligand>
        <name>3-phosphoshikimate</name>
        <dbReference type="ChEBI" id="CHEBI:145989"/>
    </ligand>
</feature>
<feature type="binding site" evidence="7">
    <location>
        <position position="170"/>
    </location>
    <ligand>
        <name>phosphoenolpyruvate</name>
        <dbReference type="ChEBI" id="CHEBI:58702"/>
    </ligand>
</feature>
<evidence type="ECO:0000256" key="3">
    <source>
        <dbReference type="ARBA" id="ARBA00022605"/>
    </source>
</evidence>
<dbReference type="InterPro" id="IPR023193">
    <property type="entry name" value="EPSP_synthase_CS"/>
</dbReference>
<evidence type="ECO:0000256" key="7">
    <source>
        <dbReference type="HAMAP-Rule" id="MF_00210"/>
    </source>
</evidence>
<dbReference type="PANTHER" id="PTHR21090">
    <property type="entry name" value="AROM/DEHYDROQUINATE SYNTHASE"/>
    <property type="match status" value="1"/>
</dbReference>
<dbReference type="InterPro" id="IPR036968">
    <property type="entry name" value="Enolpyruvate_Tfrase_sf"/>
</dbReference>
<evidence type="ECO:0000256" key="5">
    <source>
        <dbReference type="ARBA" id="ARBA00023141"/>
    </source>
</evidence>
<dbReference type="Gene3D" id="3.65.10.10">
    <property type="entry name" value="Enolpyruvate transferase domain"/>
    <property type="match status" value="2"/>
</dbReference>
<dbReference type="InterPro" id="IPR013792">
    <property type="entry name" value="RNA3'P_cycl/enolpyr_Trfase_a/b"/>
</dbReference>
<dbReference type="PIRSF" id="PIRSF000505">
    <property type="entry name" value="EPSPS"/>
    <property type="match status" value="1"/>
</dbReference>
<evidence type="ECO:0000256" key="1">
    <source>
        <dbReference type="ARBA" id="ARBA00004811"/>
    </source>
</evidence>
<evidence type="ECO:0000313" key="9">
    <source>
        <dbReference type="EMBL" id="URA10555.1"/>
    </source>
</evidence>
<comment type="pathway">
    <text evidence="1 7">Metabolic intermediate biosynthesis; chorismate biosynthesis; chorismate from D-erythrose 4-phosphate and phosphoenolpyruvate: step 6/7.</text>
</comment>
<gene>
    <name evidence="7 9" type="primary">aroA</name>
    <name evidence="9" type="ORF">KDW03_01770</name>
</gene>
<dbReference type="InterPro" id="IPR006264">
    <property type="entry name" value="EPSP_synthase"/>
</dbReference>
<comment type="catalytic activity">
    <reaction evidence="6">
        <text>3-phosphoshikimate + phosphoenolpyruvate = 5-O-(1-carboxyvinyl)-3-phosphoshikimate + phosphate</text>
        <dbReference type="Rhea" id="RHEA:21256"/>
        <dbReference type="ChEBI" id="CHEBI:43474"/>
        <dbReference type="ChEBI" id="CHEBI:57701"/>
        <dbReference type="ChEBI" id="CHEBI:58702"/>
        <dbReference type="ChEBI" id="CHEBI:145989"/>
        <dbReference type="EC" id="2.5.1.19"/>
    </reaction>
    <physiologicalReaction direction="left-to-right" evidence="6">
        <dbReference type="Rhea" id="RHEA:21257"/>
    </physiologicalReaction>
</comment>
<feature type="binding site" evidence="7">
    <location>
        <position position="28"/>
    </location>
    <ligand>
        <name>3-phosphoshikimate</name>
        <dbReference type="ChEBI" id="CHEBI:145989"/>
    </ligand>
</feature>
<comment type="subcellular location">
    <subcellularLocation>
        <location evidence="7">Cytoplasm</location>
    </subcellularLocation>
</comment>
<comment type="function">
    <text evidence="7">Catalyzes the transfer of the enolpyruvyl moiety of phosphoenolpyruvate (PEP) to the 5-hydroxyl of shikimate-3-phosphate (S3P) to produce enolpyruvyl shikimate-3-phosphate and inorganic phosphate.</text>
</comment>
<feature type="binding site" evidence="7">
    <location>
        <position position="168"/>
    </location>
    <ligand>
        <name>3-phosphoshikimate</name>
        <dbReference type="ChEBI" id="CHEBI:145989"/>
    </ligand>
</feature>
<feature type="binding site" evidence="7">
    <location>
        <position position="343"/>
    </location>
    <ligand>
        <name>phosphoenolpyruvate</name>
        <dbReference type="ChEBI" id="CHEBI:58702"/>
    </ligand>
</feature>
<dbReference type="EMBL" id="CP073355">
    <property type="protein sequence ID" value="URA10555.1"/>
    <property type="molecule type" value="Genomic_DNA"/>
</dbReference>
<sequence length="433" mass="47706">MQLYHVKPRREPIEAVIRVPGSKSMSNRAFLLAALSPEPVTLYHLLESQDTIYMARALSQVGVFIDWDTKTEVALVKGGRRPTGKNHFFVGNAGTAMRFLVSYLALGEGEFVIDGDERMRERPIEDLLVALRELGVSVASENGNGCPPVRVEAKGVEGGQCHLPGEKSSQYLSSLLMAAPLFFRETEIRVEGELASKPYADMTIAMMAHFGVKVRQDGYEKFFIEPAVYHSPGKYLIEADASSASYFLAMGAILGGEVRLEGIGSESLQGDSRFAYVLQQMGCEVEYQPQAVVLRSEGKLKGIDVDLNAMPDLVPTLAVVALFAEGKTRIHNVANLRIKECDRLSALATEFQRIGAQVEEGSDYLVVSGGGNYHGAQLRTYQDHRMAMAFSLIGLKVEGIVVENPACVSKSFPHYFEYFEKIVEARQRLILPS</sequence>
<keyword evidence="10" id="KW-1185">Reference proteome</keyword>
<dbReference type="GO" id="GO:0005737">
    <property type="term" value="C:cytoplasm"/>
    <property type="evidence" value="ECO:0007669"/>
    <property type="project" value="UniProtKB-SubCell"/>
</dbReference>
<keyword evidence="3 7" id="KW-0028">Amino-acid biosynthesis</keyword>
<dbReference type="SUPFAM" id="SSF55205">
    <property type="entry name" value="EPT/RTPC-like"/>
    <property type="match status" value="1"/>
</dbReference>
<comment type="similarity">
    <text evidence="2 7">Belongs to the EPSP synthase family.</text>
</comment>